<keyword evidence="1" id="KW-0812">Transmembrane</keyword>
<dbReference type="AlphaFoldDB" id="A0A449CZS7"/>
<name>A0A449CZS7_9MICO</name>
<feature type="transmembrane region" description="Helical" evidence="1">
    <location>
        <begin position="113"/>
        <end position="135"/>
    </location>
</feature>
<sequence>MALSLALLALVFGLARLGVFIALHLVPSDYTIVGHAVSDYAVGPTRRLSSVMTWLTAIFWALLAAAVATGVPDWSDATGIVIALIVLAVIFAVLPFAPTTLEGEAPTLIGRLHYLLAIAWFAISYACMGNFSRFFAGTGPAWLGTTLTVIGWIAALSLAISVLVLIVKRLRPKVFGISERIFILSVSVFYCLVALGLALLAV</sequence>
<dbReference type="EMBL" id="CAACXN010000010">
    <property type="protein sequence ID" value="VEW10861.1"/>
    <property type="molecule type" value="Genomic_DNA"/>
</dbReference>
<reference evidence="2 3" key="1">
    <citation type="submission" date="2019-02" db="EMBL/GenBank/DDBJ databases">
        <authorList>
            <consortium name="Pathogen Informatics"/>
        </authorList>
    </citation>
    <scope>NUCLEOTIDE SEQUENCE [LARGE SCALE GENOMIC DNA]</scope>
    <source>
        <strain evidence="2 3">3012STDY7078520</strain>
    </source>
</reference>
<evidence type="ECO:0008006" key="4">
    <source>
        <dbReference type="Google" id="ProtNLM"/>
    </source>
</evidence>
<proteinExistence type="predicted"/>
<feature type="transmembrane region" description="Helical" evidence="1">
    <location>
        <begin position="48"/>
        <end position="68"/>
    </location>
</feature>
<accession>A0A449CZS7</accession>
<evidence type="ECO:0000313" key="3">
    <source>
        <dbReference type="Proteomes" id="UP000386281"/>
    </source>
</evidence>
<dbReference type="InterPro" id="IPR009339">
    <property type="entry name" value="DUF998"/>
</dbReference>
<dbReference type="Proteomes" id="UP000386281">
    <property type="component" value="Unassembled WGS sequence"/>
</dbReference>
<feature type="transmembrane region" description="Helical" evidence="1">
    <location>
        <begin position="141"/>
        <end position="167"/>
    </location>
</feature>
<gene>
    <name evidence="2" type="ORF">NCTC12391_00431</name>
</gene>
<evidence type="ECO:0000256" key="1">
    <source>
        <dbReference type="SAM" id="Phobius"/>
    </source>
</evidence>
<feature type="transmembrane region" description="Helical" evidence="1">
    <location>
        <begin position="80"/>
        <end position="101"/>
    </location>
</feature>
<evidence type="ECO:0000313" key="2">
    <source>
        <dbReference type="EMBL" id="VEW10861.1"/>
    </source>
</evidence>
<protein>
    <recommendedName>
        <fullName evidence="4">DUF998 domain-containing protein</fullName>
    </recommendedName>
</protein>
<organism evidence="2 3">
    <name type="scientific">Brevibacterium casei</name>
    <dbReference type="NCBI Taxonomy" id="33889"/>
    <lineage>
        <taxon>Bacteria</taxon>
        <taxon>Bacillati</taxon>
        <taxon>Actinomycetota</taxon>
        <taxon>Actinomycetes</taxon>
        <taxon>Micrococcales</taxon>
        <taxon>Brevibacteriaceae</taxon>
        <taxon>Brevibacterium</taxon>
    </lineage>
</organism>
<dbReference type="Pfam" id="PF06197">
    <property type="entry name" value="DUF998"/>
    <property type="match status" value="1"/>
</dbReference>
<keyword evidence="1" id="KW-0472">Membrane</keyword>
<feature type="transmembrane region" description="Helical" evidence="1">
    <location>
        <begin position="179"/>
        <end position="201"/>
    </location>
</feature>
<dbReference type="RefSeq" id="WP_137826448.1">
    <property type="nucleotide sequence ID" value="NZ_CAACXN010000010.1"/>
</dbReference>
<keyword evidence="1" id="KW-1133">Transmembrane helix</keyword>
<feature type="transmembrane region" description="Helical" evidence="1">
    <location>
        <begin position="6"/>
        <end position="27"/>
    </location>
</feature>